<dbReference type="OrthoDB" id="9787933at2"/>
<dbReference type="InterPro" id="IPR002925">
    <property type="entry name" value="Dienelactn_hydro"/>
</dbReference>
<dbReference type="InterPro" id="IPR029058">
    <property type="entry name" value="AB_hydrolase_fold"/>
</dbReference>
<evidence type="ECO:0000313" key="3">
    <source>
        <dbReference type="EMBL" id="SOB58733.1"/>
    </source>
</evidence>
<keyword evidence="1" id="KW-0732">Signal</keyword>
<dbReference type="Proteomes" id="UP000219215">
    <property type="component" value="Chromosome DPRO"/>
</dbReference>
<feature type="chain" id="PRO_5012632366" evidence="1">
    <location>
        <begin position="21"/>
        <end position="245"/>
    </location>
</feature>
<dbReference type="InterPro" id="IPR050261">
    <property type="entry name" value="FrsA_esterase"/>
</dbReference>
<sequence>MKRLIIAFVLMLSCALPATAGSMVNYTINGEAFEGYFTSPADNAPLVVIIHDWDGLTDYEITRANMLHELGYAAFAADLYGAGVRPTKTEDKRSQTQALYTNRERMRTLMYGALKVADKLGADTANAVAIGYCFGGASVLELARSGMPMKGFVSFHGGLTTPEGQGYADTNGFVLVLHGTADTAVTMQDFANLAVEMEEAGVAHEMTTYSGAPHAFTVIVSTRYHPEADRQSWARLIRFLGETLN</sequence>
<dbReference type="EMBL" id="LT907975">
    <property type="protein sequence ID" value="SOB58733.1"/>
    <property type="molecule type" value="Genomic_DNA"/>
</dbReference>
<evidence type="ECO:0000313" key="4">
    <source>
        <dbReference type="Proteomes" id="UP000219215"/>
    </source>
</evidence>
<dbReference type="Gene3D" id="3.40.50.1820">
    <property type="entry name" value="alpha/beta hydrolase"/>
    <property type="match status" value="1"/>
</dbReference>
<dbReference type="RefSeq" id="WP_097011733.1">
    <property type="nucleotide sequence ID" value="NZ_LT907975.1"/>
</dbReference>
<gene>
    <name evidence="3" type="ORF">DPRO_1833</name>
</gene>
<keyword evidence="4" id="KW-1185">Reference proteome</keyword>
<name>A0A2C8F9M0_9BACT</name>
<organism evidence="3 4">
    <name type="scientific">Pseudodesulfovibrio profundus</name>
    <dbReference type="NCBI Taxonomy" id="57320"/>
    <lineage>
        <taxon>Bacteria</taxon>
        <taxon>Pseudomonadati</taxon>
        <taxon>Thermodesulfobacteriota</taxon>
        <taxon>Desulfovibrionia</taxon>
        <taxon>Desulfovibrionales</taxon>
        <taxon>Desulfovibrionaceae</taxon>
    </lineage>
</organism>
<dbReference type="PANTHER" id="PTHR22946">
    <property type="entry name" value="DIENELACTONE HYDROLASE DOMAIN-CONTAINING PROTEIN-RELATED"/>
    <property type="match status" value="1"/>
</dbReference>
<proteinExistence type="predicted"/>
<evidence type="ECO:0000259" key="2">
    <source>
        <dbReference type="Pfam" id="PF01738"/>
    </source>
</evidence>
<dbReference type="SUPFAM" id="SSF53474">
    <property type="entry name" value="alpha/beta-Hydrolases"/>
    <property type="match status" value="1"/>
</dbReference>
<evidence type="ECO:0000256" key="1">
    <source>
        <dbReference type="SAM" id="SignalP"/>
    </source>
</evidence>
<keyword evidence="3" id="KW-0378">Hydrolase</keyword>
<dbReference type="Pfam" id="PF01738">
    <property type="entry name" value="DLH"/>
    <property type="match status" value="1"/>
</dbReference>
<reference evidence="4" key="1">
    <citation type="submission" date="2017-09" db="EMBL/GenBank/DDBJ databases">
        <authorList>
            <person name="Regsiter A."/>
            <person name="William W."/>
        </authorList>
    </citation>
    <scope>NUCLEOTIDE SEQUENCE [LARGE SCALE GENOMIC DNA]</scope>
    <source>
        <strain evidence="4">500-1</strain>
    </source>
</reference>
<feature type="domain" description="Dienelactone hydrolase" evidence="2">
    <location>
        <begin position="33"/>
        <end position="243"/>
    </location>
</feature>
<dbReference type="PANTHER" id="PTHR22946:SF0">
    <property type="entry name" value="DIENELACTONE HYDROLASE DOMAIN-CONTAINING PROTEIN"/>
    <property type="match status" value="1"/>
</dbReference>
<dbReference type="AlphaFoldDB" id="A0A2C8F9M0"/>
<dbReference type="GO" id="GO:0016787">
    <property type="term" value="F:hydrolase activity"/>
    <property type="evidence" value="ECO:0007669"/>
    <property type="project" value="UniProtKB-KW"/>
</dbReference>
<accession>A0A2C8F9M0</accession>
<protein>
    <submittedName>
        <fullName evidence="3">Dienelactone hydrolase</fullName>
    </submittedName>
</protein>
<feature type="signal peptide" evidence="1">
    <location>
        <begin position="1"/>
        <end position="20"/>
    </location>
</feature>
<dbReference type="KEGG" id="pprf:DPRO_1833"/>